<reference evidence="1 2" key="1">
    <citation type="submission" date="2019-09" db="EMBL/GenBank/DDBJ databases">
        <title>Draft genome sequencing and comparative genomics of hatchery-associated Vibrios.</title>
        <authorList>
            <person name="Kehlet-Delgado H."/>
            <person name="Mueller R.S."/>
        </authorList>
    </citation>
    <scope>NUCLEOTIDE SEQUENCE [LARGE SCALE GENOMIC DNA]</scope>
    <source>
        <strain evidence="1 2">09-121-3</strain>
    </source>
</reference>
<organism evidence="1 2">
    <name type="scientific">Vibrio coralliilyticus</name>
    <dbReference type="NCBI Taxonomy" id="190893"/>
    <lineage>
        <taxon>Bacteria</taxon>
        <taxon>Pseudomonadati</taxon>
        <taxon>Pseudomonadota</taxon>
        <taxon>Gammaproteobacteria</taxon>
        <taxon>Vibrionales</taxon>
        <taxon>Vibrionaceae</taxon>
        <taxon>Vibrio</taxon>
    </lineage>
</organism>
<evidence type="ECO:0000313" key="2">
    <source>
        <dbReference type="Proteomes" id="UP000576645"/>
    </source>
</evidence>
<gene>
    <name evidence="1" type="ORF">F0238_01395</name>
</gene>
<dbReference type="EMBL" id="VTXP01000001">
    <property type="protein sequence ID" value="NOJ21375.1"/>
    <property type="molecule type" value="Genomic_DNA"/>
</dbReference>
<accession>A0AAP6ZLB1</accession>
<name>A0AAP6ZLB1_9VIBR</name>
<protein>
    <submittedName>
        <fullName evidence="1">Uncharacterized protein</fullName>
    </submittedName>
</protein>
<proteinExistence type="predicted"/>
<evidence type="ECO:0000313" key="1">
    <source>
        <dbReference type="EMBL" id="NOJ21375.1"/>
    </source>
</evidence>
<dbReference type="Proteomes" id="UP000576645">
    <property type="component" value="Unassembled WGS sequence"/>
</dbReference>
<comment type="caution">
    <text evidence="1">The sequence shown here is derived from an EMBL/GenBank/DDBJ whole genome shotgun (WGS) entry which is preliminary data.</text>
</comment>
<sequence length="207" mass="23948">MKSNYLILAIFQLIFINSSLAFEDEYFNANFANSSFMIRTNPIDNSLFIYKGNSLVLKASNFTIDGYSTLKEIKPSSDGFTIVNKGNSFSGQFEIYISYENNEFIVRKTKSYISYVSDGIFSITKKCQKNTNILLEGASVSDLEPLLFLENDKEFNKYCHIDVDSEYNLSWIEKRFKLKEAPIRKNLFINLYALYPIKRKTKSIIII</sequence>
<dbReference type="AlphaFoldDB" id="A0AAP6ZLB1"/>
<dbReference type="RefSeq" id="WP_171351611.1">
    <property type="nucleotide sequence ID" value="NZ_VTXP01000001.1"/>
</dbReference>